<reference evidence="2" key="1">
    <citation type="submission" date="2018-05" db="EMBL/GenBank/DDBJ databases">
        <authorList>
            <person name="Lanie J.A."/>
            <person name="Ng W.-L."/>
            <person name="Kazmierczak K.M."/>
            <person name="Andrzejewski T.M."/>
            <person name="Davidsen T.M."/>
            <person name="Wayne K.J."/>
            <person name="Tettelin H."/>
            <person name="Glass J.I."/>
            <person name="Rusch D."/>
            <person name="Podicherti R."/>
            <person name="Tsui H.-C.T."/>
            <person name="Winkler M.E."/>
        </authorList>
    </citation>
    <scope>NUCLEOTIDE SEQUENCE</scope>
</reference>
<keyword evidence="1" id="KW-0472">Membrane</keyword>
<proteinExistence type="predicted"/>
<organism evidence="2">
    <name type="scientific">marine metagenome</name>
    <dbReference type="NCBI Taxonomy" id="408172"/>
    <lineage>
        <taxon>unclassified sequences</taxon>
        <taxon>metagenomes</taxon>
        <taxon>ecological metagenomes</taxon>
    </lineage>
</organism>
<sequence length="34" mass="3662">MNDRVIGGIVIVIVSIIGLFLAQTQFFGEVTITP</sequence>
<dbReference type="AlphaFoldDB" id="A0A382GLT4"/>
<evidence type="ECO:0000256" key="1">
    <source>
        <dbReference type="SAM" id="Phobius"/>
    </source>
</evidence>
<dbReference type="EMBL" id="UINC01056272">
    <property type="protein sequence ID" value="SVB76098.1"/>
    <property type="molecule type" value="Genomic_DNA"/>
</dbReference>
<keyword evidence="1" id="KW-1133">Transmembrane helix</keyword>
<accession>A0A382GLT4</accession>
<gene>
    <name evidence="2" type="ORF">METZ01_LOCUS228952</name>
</gene>
<feature type="transmembrane region" description="Helical" evidence="1">
    <location>
        <begin position="6"/>
        <end position="28"/>
    </location>
</feature>
<evidence type="ECO:0000313" key="2">
    <source>
        <dbReference type="EMBL" id="SVB76098.1"/>
    </source>
</evidence>
<keyword evidence="1" id="KW-0812">Transmembrane</keyword>
<name>A0A382GLT4_9ZZZZ</name>
<protein>
    <submittedName>
        <fullName evidence="2">Uncharacterized protein</fullName>
    </submittedName>
</protein>